<comment type="subcellular location">
    <subcellularLocation>
        <location evidence="10">Cytoplasm</location>
    </subcellularLocation>
</comment>
<keyword evidence="13" id="KW-1185">Reference proteome</keyword>
<evidence type="ECO:0000256" key="5">
    <source>
        <dbReference type="ARBA" id="ARBA00022832"/>
    </source>
</evidence>
<dbReference type="Gene3D" id="3.90.226.10">
    <property type="entry name" value="2-enoyl-CoA Hydratase, Chain A, domain 1"/>
    <property type="match status" value="1"/>
</dbReference>
<dbReference type="GO" id="GO:0005524">
    <property type="term" value="F:ATP binding"/>
    <property type="evidence" value="ECO:0007669"/>
    <property type="project" value="UniProtKB-KW"/>
</dbReference>
<keyword evidence="10" id="KW-0963">Cytoplasm</keyword>
<dbReference type="GO" id="GO:0003989">
    <property type="term" value="F:acetyl-CoA carboxylase activity"/>
    <property type="evidence" value="ECO:0007669"/>
    <property type="project" value="InterPro"/>
</dbReference>
<dbReference type="Pfam" id="PF03255">
    <property type="entry name" value="ACCA"/>
    <property type="match status" value="1"/>
</dbReference>
<dbReference type="NCBIfam" id="NF041504">
    <property type="entry name" value="AccA_sub"/>
    <property type="match status" value="1"/>
</dbReference>
<dbReference type="GO" id="GO:0009317">
    <property type="term" value="C:acetyl-CoA carboxylase complex"/>
    <property type="evidence" value="ECO:0007669"/>
    <property type="project" value="InterPro"/>
</dbReference>
<keyword evidence="12" id="KW-0436">Ligase</keyword>
<protein>
    <recommendedName>
        <fullName evidence="10">Acetyl-coenzyme A carboxylase carboxyl transferase subunit alpha</fullName>
        <shortName evidence="10">ACCase subunit alpha</shortName>
        <shortName evidence="10">Acetyl-CoA carboxylase carboxyltransferase subunit alpha</shortName>
        <ecNumber evidence="10">2.1.3.15</ecNumber>
    </recommendedName>
</protein>
<comment type="subunit">
    <text evidence="10">Acetyl-CoA carboxylase is a heterohexamer composed of biotin carboxyl carrier protein (AccB), biotin carboxylase (AccC) and two subunits each of ACCase subunit alpha (AccA) and ACCase subunit beta (AccD).</text>
</comment>
<evidence type="ECO:0000313" key="13">
    <source>
        <dbReference type="Proteomes" id="UP001304300"/>
    </source>
</evidence>
<keyword evidence="6 10" id="KW-0067">ATP-binding</keyword>
<dbReference type="InterPro" id="IPR001095">
    <property type="entry name" value="Acetyl_CoA_COase_a_su"/>
</dbReference>
<gene>
    <name evidence="10" type="primary">accA</name>
    <name evidence="12" type="ORF">RZN69_10020</name>
</gene>
<dbReference type="PRINTS" id="PR01069">
    <property type="entry name" value="ACCCTRFRASEA"/>
</dbReference>
<dbReference type="HAMAP" id="MF_00823">
    <property type="entry name" value="AcetylCoA_CT_alpha"/>
    <property type="match status" value="1"/>
</dbReference>
<dbReference type="NCBIfam" id="NF004344">
    <property type="entry name" value="PRK05724.1"/>
    <property type="match status" value="1"/>
</dbReference>
<dbReference type="GO" id="GO:0016743">
    <property type="term" value="F:carboxyl- or carbamoyltransferase activity"/>
    <property type="evidence" value="ECO:0007669"/>
    <property type="project" value="UniProtKB-UniRule"/>
</dbReference>
<reference evidence="12 13" key="1">
    <citation type="submission" date="2023-10" db="EMBL/GenBank/DDBJ databases">
        <title>Rubellicoccus peritrichatus gen. nov., sp. nov., isolated from an algae of coral reef tank.</title>
        <authorList>
            <person name="Luo J."/>
        </authorList>
    </citation>
    <scope>NUCLEOTIDE SEQUENCE [LARGE SCALE GENOMIC DNA]</scope>
    <source>
        <strain evidence="12 13">CR14</strain>
    </source>
</reference>
<name>A0AAQ3QY35_9BACT</name>
<comment type="similarity">
    <text evidence="10">Belongs to the AccA family.</text>
</comment>
<dbReference type="EMBL" id="CP136920">
    <property type="protein sequence ID" value="WOO43425.1"/>
    <property type="molecule type" value="Genomic_DNA"/>
</dbReference>
<dbReference type="GO" id="GO:0006633">
    <property type="term" value="P:fatty acid biosynthetic process"/>
    <property type="evidence" value="ECO:0007669"/>
    <property type="project" value="UniProtKB-KW"/>
</dbReference>
<keyword evidence="2 10" id="KW-0444">Lipid biosynthesis</keyword>
<accession>A0AAQ3QY35</accession>
<evidence type="ECO:0000259" key="11">
    <source>
        <dbReference type="PROSITE" id="PS50989"/>
    </source>
</evidence>
<evidence type="ECO:0000256" key="9">
    <source>
        <dbReference type="ARBA" id="ARBA00049152"/>
    </source>
</evidence>
<evidence type="ECO:0000256" key="3">
    <source>
        <dbReference type="ARBA" id="ARBA00022679"/>
    </source>
</evidence>
<keyword evidence="4 10" id="KW-0547">Nucleotide-binding</keyword>
<keyword evidence="3 10" id="KW-0808">Transferase</keyword>
<dbReference type="RefSeq" id="WP_317835980.1">
    <property type="nucleotide sequence ID" value="NZ_CP136920.1"/>
</dbReference>
<evidence type="ECO:0000256" key="10">
    <source>
        <dbReference type="HAMAP-Rule" id="MF_00823"/>
    </source>
</evidence>
<dbReference type="PANTHER" id="PTHR42853">
    <property type="entry name" value="ACETYL-COENZYME A CARBOXYLASE CARBOXYL TRANSFERASE SUBUNIT ALPHA"/>
    <property type="match status" value="1"/>
</dbReference>
<dbReference type="InterPro" id="IPR011763">
    <property type="entry name" value="COA_CT_C"/>
</dbReference>
<comment type="catalytic activity">
    <reaction evidence="9 10">
        <text>N(6)-carboxybiotinyl-L-lysyl-[protein] + acetyl-CoA = N(6)-biotinyl-L-lysyl-[protein] + malonyl-CoA</text>
        <dbReference type="Rhea" id="RHEA:54728"/>
        <dbReference type="Rhea" id="RHEA-COMP:10505"/>
        <dbReference type="Rhea" id="RHEA-COMP:10506"/>
        <dbReference type="ChEBI" id="CHEBI:57288"/>
        <dbReference type="ChEBI" id="CHEBI:57384"/>
        <dbReference type="ChEBI" id="CHEBI:83144"/>
        <dbReference type="ChEBI" id="CHEBI:83145"/>
        <dbReference type="EC" id="2.1.3.15"/>
    </reaction>
</comment>
<keyword evidence="5 10" id="KW-0276">Fatty acid metabolism</keyword>
<comment type="function">
    <text evidence="10">Component of the acetyl coenzyme A carboxylase (ACC) complex. First, biotin carboxylase catalyzes the carboxylation of biotin on its carrier protein (BCCP) and then the CO(2) group is transferred by the carboxyltransferase to acetyl-CoA to form malonyl-CoA.</text>
</comment>
<evidence type="ECO:0000313" key="12">
    <source>
        <dbReference type="EMBL" id="WOO43425.1"/>
    </source>
</evidence>
<keyword evidence="8 10" id="KW-0275">Fatty acid biosynthesis</keyword>
<dbReference type="GO" id="GO:2001295">
    <property type="term" value="P:malonyl-CoA biosynthetic process"/>
    <property type="evidence" value="ECO:0007669"/>
    <property type="project" value="UniProtKB-UniRule"/>
</dbReference>
<evidence type="ECO:0000256" key="2">
    <source>
        <dbReference type="ARBA" id="ARBA00022516"/>
    </source>
</evidence>
<dbReference type="PANTHER" id="PTHR42853:SF3">
    <property type="entry name" value="ACETYL-COENZYME A CARBOXYLASE CARBOXYL TRANSFERASE SUBUNIT ALPHA, CHLOROPLASTIC"/>
    <property type="match status" value="1"/>
</dbReference>
<comment type="pathway">
    <text evidence="1 10">Lipid metabolism; malonyl-CoA biosynthesis; malonyl-CoA from acetyl-CoA: step 1/1.</text>
</comment>
<dbReference type="Proteomes" id="UP001304300">
    <property type="component" value="Chromosome"/>
</dbReference>
<proteinExistence type="inferred from homology"/>
<dbReference type="EC" id="2.1.3.15" evidence="10"/>
<evidence type="ECO:0000256" key="7">
    <source>
        <dbReference type="ARBA" id="ARBA00023098"/>
    </source>
</evidence>
<organism evidence="12 13">
    <name type="scientific">Rubellicoccus peritrichatus</name>
    <dbReference type="NCBI Taxonomy" id="3080537"/>
    <lineage>
        <taxon>Bacteria</taxon>
        <taxon>Pseudomonadati</taxon>
        <taxon>Verrucomicrobiota</taxon>
        <taxon>Opitutia</taxon>
        <taxon>Puniceicoccales</taxon>
        <taxon>Cerasicoccaceae</taxon>
        <taxon>Rubellicoccus</taxon>
    </lineage>
</organism>
<evidence type="ECO:0000256" key="1">
    <source>
        <dbReference type="ARBA" id="ARBA00004956"/>
    </source>
</evidence>
<dbReference type="KEGG" id="puo:RZN69_10020"/>
<sequence length="330" mass="36266">MEKPKYSLDFEKPIHDLEEQLANLRKSSAESDIDVESEIQGIIEKLEVTKKRVHSALTPWQKVQLARHPARPYALDYIAANFDDFQELHGDRSYRDDRAIVGGPAFFDGSPVMIIGQQKGRSTKENLARNFGCPNPEGYRKALRLMKMAVKFNMPIVCLIDTPGAYPGIGAEERHVAEAIAVNIREMSAMPVPIVAIVIGEGGSGGALGIAVADKVLVMQNAYYSVISPEGCAAILWKDRVHAPRAAEALKITAERLIELKVADEIIEEPLGGAHVDPGAAALNLREALKRNLDPLKKLSEQQLLDGRYAKFRTMGDFEEKVIQSQAAAS</sequence>
<evidence type="ECO:0000256" key="4">
    <source>
        <dbReference type="ARBA" id="ARBA00022741"/>
    </source>
</evidence>
<evidence type="ECO:0000256" key="8">
    <source>
        <dbReference type="ARBA" id="ARBA00023160"/>
    </source>
</evidence>
<dbReference type="SUPFAM" id="SSF52096">
    <property type="entry name" value="ClpP/crotonase"/>
    <property type="match status" value="1"/>
</dbReference>
<dbReference type="AlphaFoldDB" id="A0AAQ3QY35"/>
<keyword evidence="7 10" id="KW-0443">Lipid metabolism</keyword>
<dbReference type="InterPro" id="IPR029045">
    <property type="entry name" value="ClpP/crotonase-like_dom_sf"/>
</dbReference>
<evidence type="ECO:0000256" key="6">
    <source>
        <dbReference type="ARBA" id="ARBA00022840"/>
    </source>
</evidence>
<dbReference type="PROSITE" id="PS50989">
    <property type="entry name" value="COA_CT_CTER"/>
    <property type="match status" value="1"/>
</dbReference>
<feature type="domain" description="CoA carboxyltransferase C-terminal" evidence="11">
    <location>
        <begin position="34"/>
        <end position="295"/>
    </location>
</feature>
<dbReference type="NCBIfam" id="TIGR00513">
    <property type="entry name" value="accA"/>
    <property type="match status" value="1"/>
</dbReference>